<dbReference type="Gene3D" id="3.10.350.10">
    <property type="entry name" value="LysM domain"/>
    <property type="match status" value="1"/>
</dbReference>
<dbReference type="Proteomes" id="UP001586593">
    <property type="component" value="Unassembled WGS sequence"/>
</dbReference>
<accession>A0ABR3WD02</accession>
<evidence type="ECO:0000313" key="6">
    <source>
        <dbReference type="EMBL" id="KAL1858360.1"/>
    </source>
</evidence>
<evidence type="ECO:0008006" key="8">
    <source>
        <dbReference type="Google" id="ProtNLM"/>
    </source>
</evidence>
<evidence type="ECO:0000256" key="2">
    <source>
        <dbReference type="ARBA" id="ARBA00023026"/>
    </source>
</evidence>
<dbReference type="InterPro" id="IPR052210">
    <property type="entry name" value="LysM1-like"/>
</dbReference>
<dbReference type="InterPro" id="IPR018392">
    <property type="entry name" value="LysM"/>
</dbReference>
<name>A0ABR3WD02_9PEZI</name>
<gene>
    <name evidence="6" type="ORF">VTK73DRAFT_7814</name>
</gene>
<organism evidence="6 7">
    <name type="scientific">Phialemonium thermophilum</name>
    <dbReference type="NCBI Taxonomy" id="223376"/>
    <lineage>
        <taxon>Eukaryota</taxon>
        <taxon>Fungi</taxon>
        <taxon>Dikarya</taxon>
        <taxon>Ascomycota</taxon>
        <taxon>Pezizomycotina</taxon>
        <taxon>Sordariomycetes</taxon>
        <taxon>Sordariomycetidae</taxon>
        <taxon>Cephalothecales</taxon>
        <taxon>Cephalothecaceae</taxon>
        <taxon>Phialemonium</taxon>
    </lineage>
</organism>
<dbReference type="PANTHER" id="PTHR34997:SF1">
    <property type="entry name" value="PEPTIDOGLYCAN-BINDING LYSIN DOMAIN"/>
    <property type="match status" value="1"/>
</dbReference>
<evidence type="ECO:0000256" key="1">
    <source>
        <dbReference type="ARBA" id="ARBA00022669"/>
    </source>
</evidence>
<feature type="signal peptide" evidence="5">
    <location>
        <begin position="1"/>
        <end position="17"/>
    </location>
</feature>
<dbReference type="InterPro" id="IPR036779">
    <property type="entry name" value="LysM_dom_sf"/>
</dbReference>
<evidence type="ECO:0000256" key="4">
    <source>
        <dbReference type="SAM" id="MobiDB-lite"/>
    </source>
</evidence>
<keyword evidence="7" id="KW-1185">Reference proteome</keyword>
<keyword evidence="2" id="KW-0843">Virulence</keyword>
<comment type="caution">
    <text evidence="6">The sequence shown here is derived from an EMBL/GenBank/DDBJ whole genome shotgun (WGS) entry which is preliminary data.</text>
</comment>
<dbReference type="PANTHER" id="PTHR34997">
    <property type="entry name" value="AM15"/>
    <property type="match status" value="1"/>
</dbReference>
<keyword evidence="1" id="KW-0147">Chitin-binding</keyword>
<feature type="region of interest" description="Disordered" evidence="4">
    <location>
        <begin position="119"/>
        <end position="156"/>
    </location>
</feature>
<sequence length="254" mass="26142">MATTLVLLITLSRAALAAVAGILTPTPYQPGMPSNCDDFRMAIPGDTCGSFADKTGKSLPELLQLNPQIGGAQSCPQNLFAYNWYCMHTAGGAHPLAPRPTTTTTTTTAAAAATISDTAPRHGVEPPVGGDPFLTLAKPTPKPAASEPTAQAPAPHTTPRCAVNECWRAFGAVPSFRAPFTSSWCSSVLSGAPVQETNLARFPGISPWFATACAMDGLGDGGQGYRVVSSYCSCYVGGGIVPTPASTPGAFVPR</sequence>
<evidence type="ECO:0000256" key="3">
    <source>
        <dbReference type="ARBA" id="ARBA00044955"/>
    </source>
</evidence>
<comment type="similarity">
    <text evidence="3">Belongs to the secreted LysM effector family.</text>
</comment>
<dbReference type="CDD" id="cd00118">
    <property type="entry name" value="LysM"/>
    <property type="match status" value="1"/>
</dbReference>
<protein>
    <recommendedName>
        <fullName evidence="8">LysM domain-containing protein</fullName>
    </recommendedName>
</protein>
<evidence type="ECO:0000256" key="5">
    <source>
        <dbReference type="SAM" id="SignalP"/>
    </source>
</evidence>
<proteinExistence type="inferred from homology"/>
<evidence type="ECO:0000313" key="7">
    <source>
        <dbReference type="Proteomes" id="UP001586593"/>
    </source>
</evidence>
<dbReference type="EMBL" id="JAZHXJ010000519">
    <property type="protein sequence ID" value="KAL1858360.1"/>
    <property type="molecule type" value="Genomic_DNA"/>
</dbReference>
<keyword evidence="5" id="KW-0732">Signal</keyword>
<reference evidence="6 7" key="1">
    <citation type="journal article" date="2024" name="Commun. Biol.">
        <title>Comparative genomic analysis of thermophilic fungi reveals convergent evolutionary adaptations and gene losses.</title>
        <authorList>
            <person name="Steindorff A.S."/>
            <person name="Aguilar-Pontes M.V."/>
            <person name="Robinson A.J."/>
            <person name="Andreopoulos B."/>
            <person name="LaButti K."/>
            <person name="Kuo A."/>
            <person name="Mondo S."/>
            <person name="Riley R."/>
            <person name="Otillar R."/>
            <person name="Haridas S."/>
            <person name="Lipzen A."/>
            <person name="Grimwood J."/>
            <person name="Schmutz J."/>
            <person name="Clum A."/>
            <person name="Reid I.D."/>
            <person name="Moisan M.C."/>
            <person name="Butler G."/>
            <person name="Nguyen T.T.M."/>
            <person name="Dewar K."/>
            <person name="Conant G."/>
            <person name="Drula E."/>
            <person name="Henrissat B."/>
            <person name="Hansel C."/>
            <person name="Singer S."/>
            <person name="Hutchinson M.I."/>
            <person name="de Vries R.P."/>
            <person name="Natvig D.O."/>
            <person name="Powell A.J."/>
            <person name="Tsang A."/>
            <person name="Grigoriev I.V."/>
        </authorList>
    </citation>
    <scope>NUCLEOTIDE SEQUENCE [LARGE SCALE GENOMIC DNA]</scope>
    <source>
        <strain evidence="6 7">ATCC 24622</strain>
    </source>
</reference>
<feature type="chain" id="PRO_5047129211" description="LysM domain-containing protein" evidence="5">
    <location>
        <begin position="18"/>
        <end position="254"/>
    </location>
</feature>